<gene>
    <name evidence="7" type="primary">rplC</name>
    <name evidence="8" type="ORF">ENS56_00675</name>
</gene>
<comment type="caution">
    <text evidence="8">The sequence shown here is derived from an EMBL/GenBank/DDBJ whole genome shotgun (WGS) entry which is preliminary data.</text>
</comment>
<evidence type="ECO:0000256" key="1">
    <source>
        <dbReference type="ARBA" id="ARBA00006540"/>
    </source>
</evidence>
<dbReference type="GO" id="GO:0003735">
    <property type="term" value="F:structural constituent of ribosome"/>
    <property type="evidence" value="ECO:0007669"/>
    <property type="project" value="UniProtKB-UniRule"/>
</dbReference>
<name>A0A832DFM8_9BACT</name>
<dbReference type="FunFam" id="2.40.30.10:FF:000047">
    <property type="entry name" value="50S ribosomal protein L3"/>
    <property type="match status" value="1"/>
</dbReference>
<keyword evidence="2 7" id="KW-0699">rRNA-binding</keyword>
<organism evidence="8">
    <name type="scientific">Ignavibacterium album</name>
    <dbReference type="NCBI Taxonomy" id="591197"/>
    <lineage>
        <taxon>Bacteria</taxon>
        <taxon>Pseudomonadati</taxon>
        <taxon>Ignavibacteriota</taxon>
        <taxon>Ignavibacteria</taxon>
        <taxon>Ignavibacteriales</taxon>
        <taxon>Ignavibacteriaceae</taxon>
        <taxon>Ignavibacterium</taxon>
    </lineage>
</organism>
<dbReference type="Pfam" id="PF00297">
    <property type="entry name" value="Ribosomal_L3"/>
    <property type="match status" value="1"/>
</dbReference>
<dbReference type="GO" id="GO:0006412">
    <property type="term" value="P:translation"/>
    <property type="evidence" value="ECO:0007669"/>
    <property type="project" value="UniProtKB-UniRule"/>
</dbReference>
<evidence type="ECO:0000256" key="7">
    <source>
        <dbReference type="HAMAP-Rule" id="MF_01325"/>
    </source>
</evidence>
<dbReference type="InterPro" id="IPR009000">
    <property type="entry name" value="Transl_B-barrel_sf"/>
</dbReference>
<evidence type="ECO:0000256" key="2">
    <source>
        <dbReference type="ARBA" id="ARBA00022730"/>
    </source>
</evidence>
<protein>
    <recommendedName>
        <fullName evidence="6 7">Large ribosomal subunit protein uL3</fullName>
    </recommendedName>
</protein>
<dbReference type="PANTHER" id="PTHR11229">
    <property type="entry name" value="50S RIBOSOMAL PROTEIN L3"/>
    <property type="match status" value="1"/>
</dbReference>
<dbReference type="Gene3D" id="2.40.30.10">
    <property type="entry name" value="Translation factors"/>
    <property type="match status" value="1"/>
</dbReference>
<dbReference type="Gene3D" id="3.30.160.810">
    <property type="match status" value="1"/>
</dbReference>
<dbReference type="InterPro" id="IPR000597">
    <property type="entry name" value="Ribosomal_uL3"/>
</dbReference>
<evidence type="ECO:0000313" key="8">
    <source>
        <dbReference type="EMBL" id="HGT46532.1"/>
    </source>
</evidence>
<proteinExistence type="inferred from homology"/>
<comment type="subunit">
    <text evidence="7">Part of the 50S ribosomal subunit. Forms a cluster with proteins L14 and L19.</text>
</comment>
<dbReference type="GO" id="GO:0022625">
    <property type="term" value="C:cytosolic large ribosomal subunit"/>
    <property type="evidence" value="ECO:0007669"/>
    <property type="project" value="TreeGrafter"/>
</dbReference>
<evidence type="ECO:0000256" key="3">
    <source>
        <dbReference type="ARBA" id="ARBA00022884"/>
    </source>
</evidence>
<keyword evidence="5 7" id="KW-0687">Ribonucleoprotein</keyword>
<dbReference type="HAMAP" id="MF_01325_B">
    <property type="entry name" value="Ribosomal_uL3_B"/>
    <property type="match status" value="1"/>
</dbReference>
<dbReference type="InterPro" id="IPR019927">
    <property type="entry name" value="Ribosomal_uL3_bac/org-type"/>
</dbReference>
<dbReference type="AlphaFoldDB" id="A0A832DFM8"/>
<comment type="similarity">
    <text evidence="1 7">Belongs to the universal ribosomal protein uL3 family.</text>
</comment>
<dbReference type="FunFam" id="3.30.160.810:FF:000001">
    <property type="entry name" value="50S ribosomal protein L3"/>
    <property type="match status" value="1"/>
</dbReference>
<dbReference type="GO" id="GO:0019843">
    <property type="term" value="F:rRNA binding"/>
    <property type="evidence" value="ECO:0007669"/>
    <property type="project" value="UniProtKB-UniRule"/>
</dbReference>
<sequence length="207" mass="22295">MSGIIGKKLGMTSIFNKDGDVIPVTVIEAGPCTVVDIKTTEKDGYQALQLGFGNVKEKKVNKPLAGHFKKNNLSPKLVLKEFKNFNVSEFKVGDEINCSIFNEGDTIKVKGKSKGKGFQGVVKRHGFGGIGMTTHGQSDRVRAPGSIGASSYPSRVFKGQRMAGRMGFDNVTVRGLKVVKVDPERNLLFVKGAVPGAINSIVELIKN</sequence>
<dbReference type="PANTHER" id="PTHR11229:SF16">
    <property type="entry name" value="LARGE RIBOSOMAL SUBUNIT PROTEIN UL3C"/>
    <property type="match status" value="1"/>
</dbReference>
<accession>A0A832DFM8</accession>
<reference evidence="8" key="1">
    <citation type="journal article" date="2020" name="mSystems">
        <title>Genome- and Community-Level Interaction Insights into Carbon Utilization and Element Cycling Functions of Hydrothermarchaeota in Hydrothermal Sediment.</title>
        <authorList>
            <person name="Zhou Z."/>
            <person name="Liu Y."/>
            <person name="Xu W."/>
            <person name="Pan J."/>
            <person name="Luo Z.H."/>
            <person name="Li M."/>
        </authorList>
    </citation>
    <scope>NUCLEOTIDE SEQUENCE [LARGE SCALE GENOMIC DNA]</scope>
    <source>
        <strain evidence="8">SpSt-500</strain>
    </source>
</reference>
<evidence type="ECO:0000256" key="5">
    <source>
        <dbReference type="ARBA" id="ARBA00023274"/>
    </source>
</evidence>
<dbReference type="EMBL" id="DSVI01000004">
    <property type="protein sequence ID" value="HGT46532.1"/>
    <property type="molecule type" value="Genomic_DNA"/>
</dbReference>
<keyword evidence="4 7" id="KW-0689">Ribosomal protein</keyword>
<comment type="function">
    <text evidence="7">One of the primary rRNA binding proteins, it binds directly near the 3'-end of the 23S rRNA, where it nucleates assembly of the 50S subunit.</text>
</comment>
<keyword evidence="3 7" id="KW-0694">RNA-binding</keyword>
<dbReference type="NCBIfam" id="TIGR03625">
    <property type="entry name" value="L3_bact"/>
    <property type="match status" value="1"/>
</dbReference>
<evidence type="ECO:0000256" key="4">
    <source>
        <dbReference type="ARBA" id="ARBA00022980"/>
    </source>
</evidence>
<dbReference type="SUPFAM" id="SSF50447">
    <property type="entry name" value="Translation proteins"/>
    <property type="match status" value="1"/>
</dbReference>
<evidence type="ECO:0000256" key="6">
    <source>
        <dbReference type="ARBA" id="ARBA00035243"/>
    </source>
</evidence>